<reference evidence="2 3" key="1">
    <citation type="submission" date="2022-02" db="EMBL/GenBank/DDBJ databases">
        <authorList>
            <person name="Min J."/>
        </authorList>
    </citation>
    <scope>NUCLEOTIDE SEQUENCE [LARGE SCALE GENOMIC DNA]</scope>
    <source>
        <strain evidence="2 3">GR10-1</strain>
    </source>
</reference>
<keyword evidence="2" id="KW-0449">Lipoprotein</keyword>
<feature type="transmembrane region" description="Helical" evidence="1">
    <location>
        <begin position="6"/>
        <end position="24"/>
    </location>
</feature>
<keyword evidence="1" id="KW-0472">Membrane</keyword>
<gene>
    <name evidence="2" type="primary">lptE</name>
    <name evidence="2" type="ORF">MKP09_06930</name>
</gene>
<organism evidence="2 3">
    <name type="scientific">Niabella ginsengisoli</name>
    <dbReference type="NCBI Taxonomy" id="522298"/>
    <lineage>
        <taxon>Bacteria</taxon>
        <taxon>Pseudomonadati</taxon>
        <taxon>Bacteroidota</taxon>
        <taxon>Chitinophagia</taxon>
        <taxon>Chitinophagales</taxon>
        <taxon>Chitinophagaceae</taxon>
        <taxon>Niabella</taxon>
    </lineage>
</organism>
<comment type="caution">
    <text evidence="2">The sequence shown here is derived from an EMBL/GenBank/DDBJ whole genome shotgun (WGS) entry which is preliminary data.</text>
</comment>
<evidence type="ECO:0000313" key="3">
    <source>
        <dbReference type="Proteomes" id="UP001202248"/>
    </source>
</evidence>
<keyword evidence="3" id="KW-1185">Reference proteome</keyword>
<dbReference type="RefSeq" id="WP_240827034.1">
    <property type="nucleotide sequence ID" value="NZ_JAKWBL010000001.1"/>
</dbReference>
<dbReference type="Proteomes" id="UP001202248">
    <property type="component" value="Unassembled WGS sequence"/>
</dbReference>
<protein>
    <submittedName>
        <fullName evidence="2">LPS assembly lipoprotein LptE</fullName>
    </submittedName>
</protein>
<keyword evidence="1" id="KW-1133">Transmembrane helix</keyword>
<dbReference type="EMBL" id="JAKWBL010000001">
    <property type="protein sequence ID" value="MCH5597660.1"/>
    <property type="molecule type" value="Genomic_DNA"/>
</dbReference>
<sequence>MTLKSYNGVFVFSLIIAIFFIAFTQSSCKVSYGFQDAKSIPDSLKIVKINQITNKASYVNPSLAPALTDRLIQKVLRQTRLQQTRGDDAQWVIDCAITSYTISTAGISNQQVNANRLNVGVNIVIRDNMTQKIIGKYDVSTPFDYAGSLSLQQAEQSLLDQMLRDIPDAIFNRIFSNW</sequence>
<evidence type="ECO:0000256" key="1">
    <source>
        <dbReference type="SAM" id="Phobius"/>
    </source>
</evidence>
<accession>A0ABS9SH47</accession>
<name>A0ABS9SH47_9BACT</name>
<proteinExistence type="predicted"/>
<keyword evidence="1" id="KW-0812">Transmembrane</keyword>
<evidence type="ECO:0000313" key="2">
    <source>
        <dbReference type="EMBL" id="MCH5597660.1"/>
    </source>
</evidence>
<dbReference type="Pfam" id="PF04390">
    <property type="entry name" value="LptE"/>
    <property type="match status" value="1"/>
</dbReference>
<dbReference type="InterPro" id="IPR007485">
    <property type="entry name" value="LPS_assembly_LptE"/>
</dbReference>